<organism evidence="2 3">
    <name type="scientific">Gossypium barbadense</name>
    <name type="common">Sea Island cotton</name>
    <name type="synonym">Hibiscus barbadensis</name>
    <dbReference type="NCBI Taxonomy" id="3634"/>
    <lineage>
        <taxon>Eukaryota</taxon>
        <taxon>Viridiplantae</taxon>
        <taxon>Streptophyta</taxon>
        <taxon>Embryophyta</taxon>
        <taxon>Tracheophyta</taxon>
        <taxon>Spermatophyta</taxon>
        <taxon>Magnoliopsida</taxon>
        <taxon>eudicotyledons</taxon>
        <taxon>Gunneridae</taxon>
        <taxon>Pentapetalae</taxon>
        <taxon>rosids</taxon>
        <taxon>malvids</taxon>
        <taxon>Malvales</taxon>
        <taxon>Malvaceae</taxon>
        <taxon>Malvoideae</taxon>
        <taxon>Gossypium</taxon>
    </lineage>
</organism>
<feature type="region of interest" description="Disordered" evidence="1">
    <location>
        <begin position="1"/>
        <end position="35"/>
    </location>
</feature>
<dbReference type="EMBL" id="KZ665743">
    <property type="protein sequence ID" value="PPR98003.1"/>
    <property type="molecule type" value="Genomic_DNA"/>
</dbReference>
<reference evidence="2 3" key="1">
    <citation type="submission" date="2015-01" db="EMBL/GenBank/DDBJ databases">
        <title>Genome of allotetraploid Gossypium barbadense reveals genomic plasticity and fiber elongation in cotton evolution.</title>
        <authorList>
            <person name="Chen X."/>
            <person name="Liu X."/>
            <person name="Zhao B."/>
            <person name="Zheng H."/>
            <person name="Hu Y."/>
            <person name="Lu G."/>
            <person name="Yang C."/>
            <person name="Chen J."/>
            <person name="Shan C."/>
            <person name="Zhang L."/>
            <person name="Zhou Y."/>
            <person name="Wang L."/>
            <person name="Guo W."/>
            <person name="Bai Y."/>
            <person name="Ruan J."/>
            <person name="Shangguan X."/>
            <person name="Mao Y."/>
            <person name="Jiang J."/>
            <person name="Zhu Y."/>
            <person name="Lei J."/>
            <person name="Kang H."/>
            <person name="Chen S."/>
            <person name="He X."/>
            <person name="Wang R."/>
            <person name="Wang Y."/>
            <person name="Chen J."/>
            <person name="Wang L."/>
            <person name="Yu S."/>
            <person name="Wang B."/>
            <person name="Wei J."/>
            <person name="Song S."/>
            <person name="Lu X."/>
            <person name="Gao Z."/>
            <person name="Gu W."/>
            <person name="Deng X."/>
            <person name="Ma D."/>
            <person name="Wang S."/>
            <person name="Liang W."/>
            <person name="Fang L."/>
            <person name="Cai C."/>
            <person name="Zhu X."/>
            <person name="Zhou B."/>
            <person name="Zhang Y."/>
            <person name="Chen Z."/>
            <person name="Xu S."/>
            <person name="Zhu R."/>
            <person name="Wang S."/>
            <person name="Zhang T."/>
            <person name="Zhao G."/>
        </authorList>
    </citation>
    <scope>NUCLEOTIDE SEQUENCE [LARGE SCALE GENOMIC DNA]</scope>
    <source>
        <strain evidence="3">cv. Xinhai21</strain>
        <tissue evidence="2">Leaf</tissue>
    </source>
</reference>
<accession>A0A2P5X3U6</accession>
<sequence>MANKEPPNEDKEKGKAYTMDDSRQMIQKGKEKETKVIRQSISDHDFIFLDTEGRKPRERTRDPRLNFRYDVCWAKANKAKHIIKNAWQNGDVDIMGKIENVKINRIIDIPRSMYAGNRLKAMKLKLGKLLTTKRNIQLNIRESIGLRRVIEIPDFSMLELQIERKKTTTLRD</sequence>
<evidence type="ECO:0000313" key="3">
    <source>
        <dbReference type="Proteomes" id="UP000239757"/>
    </source>
</evidence>
<gene>
    <name evidence="2" type="ORF">GOBAR_AA22661</name>
</gene>
<dbReference type="AlphaFoldDB" id="A0A2P5X3U6"/>
<dbReference type="OrthoDB" id="991485at2759"/>
<name>A0A2P5X3U6_GOSBA</name>
<evidence type="ECO:0008006" key="4">
    <source>
        <dbReference type="Google" id="ProtNLM"/>
    </source>
</evidence>
<dbReference type="Proteomes" id="UP000239757">
    <property type="component" value="Unassembled WGS sequence"/>
</dbReference>
<protein>
    <recommendedName>
        <fullName evidence="4">DUF4283 domain-containing protein</fullName>
    </recommendedName>
</protein>
<evidence type="ECO:0000313" key="2">
    <source>
        <dbReference type="EMBL" id="PPR98003.1"/>
    </source>
</evidence>
<evidence type="ECO:0000256" key="1">
    <source>
        <dbReference type="SAM" id="MobiDB-lite"/>
    </source>
</evidence>
<proteinExistence type="predicted"/>